<feature type="coiled-coil region" evidence="1">
    <location>
        <begin position="263"/>
        <end position="290"/>
    </location>
</feature>
<reference evidence="2 3" key="1">
    <citation type="journal article" date="2014" name="PLoS Genet.">
        <title>The Genome of Spironucleus salmonicida Highlights a Fish Pathogen Adapted to Fluctuating Environments.</title>
        <authorList>
            <person name="Xu F."/>
            <person name="Jerlstrom-Hultqvist J."/>
            <person name="Einarsson E."/>
            <person name="Astvaldsson A."/>
            <person name="Svard S.G."/>
            <person name="Andersson J.O."/>
        </authorList>
    </citation>
    <scope>NUCLEOTIDE SEQUENCE</scope>
    <source>
        <strain evidence="3">ATCC 50377</strain>
    </source>
</reference>
<gene>
    <name evidence="2" type="ORF">SS50377_11149</name>
    <name evidence="3" type="ORF">SS50377_23556</name>
</gene>
<evidence type="ECO:0000313" key="2">
    <source>
        <dbReference type="EMBL" id="EST48538.1"/>
    </source>
</evidence>
<keyword evidence="4" id="KW-1185">Reference proteome</keyword>
<evidence type="ECO:0000313" key="4">
    <source>
        <dbReference type="Proteomes" id="UP000018208"/>
    </source>
</evidence>
<protein>
    <submittedName>
        <fullName evidence="2">Uncharacterized protein</fullName>
    </submittedName>
</protein>
<dbReference type="EMBL" id="KI545981">
    <property type="protein sequence ID" value="EST48538.1"/>
    <property type="molecule type" value="Genomic_DNA"/>
</dbReference>
<name>V6LWB3_9EUKA</name>
<dbReference type="Proteomes" id="UP000018208">
    <property type="component" value="Unassembled WGS sequence"/>
</dbReference>
<keyword evidence="1" id="KW-0175">Coiled coil</keyword>
<dbReference type="EMBL" id="AUWU02000004">
    <property type="protein sequence ID" value="KAH0573621.1"/>
    <property type="molecule type" value="Genomic_DNA"/>
</dbReference>
<dbReference type="AlphaFoldDB" id="V6LWB3"/>
<evidence type="ECO:0000313" key="3">
    <source>
        <dbReference type="EMBL" id="KAH0573621.1"/>
    </source>
</evidence>
<accession>V6LWB3</accession>
<dbReference type="VEuPathDB" id="GiardiaDB:SS50377_23556"/>
<proteinExistence type="predicted"/>
<reference evidence="3" key="2">
    <citation type="submission" date="2020-12" db="EMBL/GenBank/DDBJ databases">
        <title>New Spironucleus salmonicida genome in near-complete chromosomes.</title>
        <authorList>
            <person name="Xu F."/>
            <person name="Kurt Z."/>
            <person name="Jimenez-Gonzalez A."/>
            <person name="Astvaldsson A."/>
            <person name="Andersson J.O."/>
            <person name="Svard S.G."/>
        </authorList>
    </citation>
    <scope>NUCLEOTIDE SEQUENCE</scope>
    <source>
        <strain evidence="3">ATCC 50377</strain>
    </source>
</reference>
<sequence>MKFTISQTQVRGPGQKVNNIKTDFKWIDQARFNLDMFKETANKQDEALTIKQSVASMYRQPKNASLSELQVIQQPYESISSNVQVQDSMDFSEQFQNQQSYTKLANKDFQSNLRKNHFNNLDDSDRKIIRFNDKSYLLAQYGKTYKDSQLQQQIIDSVNEQQQYQQSVIQQNQQHNSEVESIVPIQQQAQFNKSAVLHKLSDKIQQIDDLNFSEYDLAKSYLNYYTEDIKLEQTTYDDFNIQIYEILNIQQGPLSKVQTLDKLRAIIIQNEQLITENNKLKSKLIGINNDLGQFM</sequence>
<evidence type="ECO:0000256" key="1">
    <source>
        <dbReference type="SAM" id="Coils"/>
    </source>
</evidence>
<organism evidence="2">
    <name type="scientific">Spironucleus salmonicida</name>
    <dbReference type="NCBI Taxonomy" id="348837"/>
    <lineage>
        <taxon>Eukaryota</taxon>
        <taxon>Metamonada</taxon>
        <taxon>Diplomonadida</taxon>
        <taxon>Hexamitidae</taxon>
        <taxon>Hexamitinae</taxon>
        <taxon>Spironucleus</taxon>
    </lineage>
</organism>